<dbReference type="InterPro" id="IPR050386">
    <property type="entry name" value="Glycosyl_hydrolase_5"/>
</dbReference>
<organism evidence="19 20">
    <name type="scientific">Coprinellus micaceus</name>
    <name type="common">Glistening ink-cap mushroom</name>
    <name type="synonym">Coprinus micaceus</name>
    <dbReference type="NCBI Taxonomy" id="71717"/>
    <lineage>
        <taxon>Eukaryota</taxon>
        <taxon>Fungi</taxon>
        <taxon>Dikarya</taxon>
        <taxon>Basidiomycota</taxon>
        <taxon>Agaricomycotina</taxon>
        <taxon>Agaricomycetes</taxon>
        <taxon>Agaricomycetidae</taxon>
        <taxon>Agaricales</taxon>
        <taxon>Agaricineae</taxon>
        <taxon>Psathyrellaceae</taxon>
        <taxon>Coprinellus</taxon>
    </lineage>
</organism>
<evidence type="ECO:0000256" key="4">
    <source>
        <dbReference type="ARBA" id="ARBA00022692"/>
    </source>
</evidence>
<evidence type="ECO:0000256" key="14">
    <source>
        <dbReference type="ARBA" id="ARBA00038929"/>
    </source>
</evidence>
<evidence type="ECO:0000256" key="2">
    <source>
        <dbReference type="ARBA" id="ARBA00005641"/>
    </source>
</evidence>
<feature type="region of interest" description="Disordered" evidence="16">
    <location>
        <begin position="85"/>
        <end position="116"/>
    </location>
</feature>
<dbReference type="AlphaFoldDB" id="A0A4Y7TUY8"/>
<evidence type="ECO:0000256" key="8">
    <source>
        <dbReference type="ARBA" id="ARBA00023136"/>
    </source>
</evidence>
<proteinExistence type="inferred from homology"/>
<evidence type="ECO:0000256" key="13">
    <source>
        <dbReference type="ARBA" id="ARBA00037126"/>
    </source>
</evidence>
<comment type="caution">
    <text evidence="19">The sequence shown here is derived from an EMBL/GenBank/DDBJ whole genome shotgun (WGS) entry which is preliminary data.</text>
</comment>
<keyword evidence="9" id="KW-0325">Glycoprotein</keyword>
<evidence type="ECO:0000256" key="7">
    <source>
        <dbReference type="ARBA" id="ARBA00022989"/>
    </source>
</evidence>
<evidence type="ECO:0000259" key="18">
    <source>
        <dbReference type="Pfam" id="PF00150"/>
    </source>
</evidence>
<reference evidence="19 20" key="1">
    <citation type="journal article" date="2019" name="Nat. Ecol. Evol.">
        <title>Megaphylogeny resolves global patterns of mushroom evolution.</title>
        <authorList>
            <person name="Varga T."/>
            <person name="Krizsan K."/>
            <person name="Foldi C."/>
            <person name="Dima B."/>
            <person name="Sanchez-Garcia M."/>
            <person name="Sanchez-Ramirez S."/>
            <person name="Szollosi G.J."/>
            <person name="Szarkandi J.G."/>
            <person name="Papp V."/>
            <person name="Albert L."/>
            <person name="Andreopoulos W."/>
            <person name="Angelini C."/>
            <person name="Antonin V."/>
            <person name="Barry K.W."/>
            <person name="Bougher N.L."/>
            <person name="Buchanan P."/>
            <person name="Buyck B."/>
            <person name="Bense V."/>
            <person name="Catcheside P."/>
            <person name="Chovatia M."/>
            <person name="Cooper J."/>
            <person name="Damon W."/>
            <person name="Desjardin D."/>
            <person name="Finy P."/>
            <person name="Geml J."/>
            <person name="Haridas S."/>
            <person name="Hughes K."/>
            <person name="Justo A."/>
            <person name="Karasinski D."/>
            <person name="Kautmanova I."/>
            <person name="Kiss B."/>
            <person name="Kocsube S."/>
            <person name="Kotiranta H."/>
            <person name="LaButti K.M."/>
            <person name="Lechner B.E."/>
            <person name="Liimatainen K."/>
            <person name="Lipzen A."/>
            <person name="Lukacs Z."/>
            <person name="Mihaltcheva S."/>
            <person name="Morgado L.N."/>
            <person name="Niskanen T."/>
            <person name="Noordeloos M.E."/>
            <person name="Ohm R.A."/>
            <person name="Ortiz-Santana B."/>
            <person name="Ovrebo C."/>
            <person name="Racz N."/>
            <person name="Riley R."/>
            <person name="Savchenko A."/>
            <person name="Shiryaev A."/>
            <person name="Soop K."/>
            <person name="Spirin V."/>
            <person name="Szebenyi C."/>
            <person name="Tomsovsky M."/>
            <person name="Tulloss R.E."/>
            <person name="Uehling J."/>
            <person name="Grigoriev I.V."/>
            <person name="Vagvolgyi C."/>
            <person name="Papp T."/>
            <person name="Martin F.M."/>
            <person name="Miettinen O."/>
            <person name="Hibbett D.S."/>
            <person name="Nagy L.G."/>
        </authorList>
    </citation>
    <scope>NUCLEOTIDE SEQUENCE [LARGE SCALE GENOMIC DNA]</scope>
    <source>
        <strain evidence="19 20">FP101781</strain>
    </source>
</reference>
<dbReference type="SUPFAM" id="SSF51445">
    <property type="entry name" value="(Trans)glycosidases"/>
    <property type="match status" value="1"/>
</dbReference>
<accession>A0A4Y7TUY8</accession>
<name>A0A4Y7TUY8_COPMI</name>
<evidence type="ECO:0000256" key="5">
    <source>
        <dbReference type="ARBA" id="ARBA00022801"/>
    </source>
</evidence>
<dbReference type="Gene3D" id="3.20.20.80">
    <property type="entry name" value="Glycosidases"/>
    <property type="match status" value="1"/>
</dbReference>
<keyword evidence="5 19" id="KW-0378">Hydrolase</keyword>
<keyword evidence="20" id="KW-1185">Reference proteome</keyword>
<protein>
    <recommendedName>
        <fullName evidence="14">glucan 1,3-beta-glucosidase</fullName>
        <ecNumber evidence="14">3.2.1.58</ecNumber>
    </recommendedName>
    <alternativeName>
        <fullName evidence="15">Exo-1,3-beta-glucanase D</fullName>
    </alternativeName>
</protein>
<comment type="subcellular location">
    <subcellularLocation>
        <location evidence="1">Cell membrane</location>
        <topology evidence="1">Single-pass type II membrane protein</topology>
    </subcellularLocation>
</comment>
<comment type="function">
    <text evidence="13">Glucosidase involved in the degradation of cellulosic biomass. Active on lichenan.</text>
</comment>
<evidence type="ECO:0000313" key="20">
    <source>
        <dbReference type="Proteomes" id="UP000298030"/>
    </source>
</evidence>
<evidence type="ECO:0000256" key="12">
    <source>
        <dbReference type="ARBA" id="ARBA00036824"/>
    </source>
</evidence>
<keyword evidence="3" id="KW-1003">Cell membrane</keyword>
<keyword evidence="8 17" id="KW-0472">Membrane</keyword>
<dbReference type="PANTHER" id="PTHR31297:SF34">
    <property type="entry name" value="GLUCAN 1,3-BETA-GLUCOSIDASE 2"/>
    <property type="match status" value="1"/>
</dbReference>
<dbReference type="Proteomes" id="UP000298030">
    <property type="component" value="Unassembled WGS sequence"/>
</dbReference>
<evidence type="ECO:0000256" key="17">
    <source>
        <dbReference type="SAM" id="Phobius"/>
    </source>
</evidence>
<keyword evidence="6" id="KW-0735">Signal-anchor</keyword>
<evidence type="ECO:0000256" key="11">
    <source>
        <dbReference type="ARBA" id="ARBA00023316"/>
    </source>
</evidence>
<dbReference type="PANTHER" id="PTHR31297">
    <property type="entry name" value="GLUCAN ENDO-1,6-BETA-GLUCOSIDASE B"/>
    <property type="match status" value="1"/>
</dbReference>
<dbReference type="GO" id="GO:0009986">
    <property type="term" value="C:cell surface"/>
    <property type="evidence" value="ECO:0007669"/>
    <property type="project" value="TreeGrafter"/>
</dbReference>
<evidence type="ECO:0000256" key="3">
    <source>
        <dbReference type="ARBA" id="ARBA00022475"/>
    </source>
</evidence>
<evidence type="ECO:0000256" key="6">
    <source>
        <dbReference type="ARBA" id="ARBA00022968"/>
    </source>
</evidence>
<dbReference type="Pfam" id="PF00150">
    <property type="entry name" value="Cellulase"/>
    <property type="match status" value="1"/>
</dbReference>
<feature type="compositionally biased region" description="Basic and acidic residues" evidence="16">
    <location>
        <begin position="23"/>
        <end position="36"/>
    </location>
</feature>
<keyword evidence="11" id="KW-0961">Cell wall biogenesis/degradation</keyword>
<feature type="region of interest" description="Disordered" evidence="16">
    <location>
        <begin position="1"/>
        <end position="51"/>
    </location>
</feature>
<feature type="domain" description="Glycoside hydrolase family 5" evidence="18">
    <location>
        <begin position="216"/>
        <end position="375"/>
    </location>
</feature>
<keyword evidence="10" id="KW-0326">Glycosidase</keyword>
<evidence type="ECO:0000256" key="15">
    <source>
        <dbReference type="ARBA" id="ARBA00041260"/>
    </source>
</evidence>
<dbReference type="GO" id="GO:0005886">
    <property type="term" value="C:plasma membrane"/>
    <property type="evidence" value="ECO:0007669"/>
    <property type="project" value="UniProtKB-SubCell"/>
</dbReference>
<feature type="compositionally biased region" description="Low complexity" evidence="16">
    <location>
        <begin position="89"/>
        <end position="107"/>
    </location>
</feature>
<feature type="transmembrane region" description="Helical" evidence="17">
    <location>
        <begin position="56"/>
        <end position="80"/>
    </location>
</feature>
<comment type="similarity">
    <text evidence="2">Belongs to the glycosyl hydrolase 5 (cellulase A) family.</text>
</comment>
<dbReference type="GO" id="GO:0005576">
    <property type="term" value="C:extracellular region"/>
    <property type="evidence" value="ECO:0007669"/>
    <property type="project" value="TreeGrafter"/>
</dbReference>
<dbReference type="OrthoDB" id="62120at2759"/>
<evidence type="ECO:0000256" key="1">
    <source>
        <dbReference type="ARBA" id="ARBA00004401"/>
    </source>
</evidence>
<evidence type="ECO:0000256" key="9">
    <source>
        <dbReference type="ARBA" id="ARBA00023180"/>
    </source>
</evidence>
<dbReference type="InterPro" id="IPR001547">
    <property type="entry name" value="Glyco_hydro_5"/>
</dbReference>
<evidence type="ECO:0000313" key="19">
    <source>
        <dbReference type="EMBL" id="TEB38010.1"/>
    </source>
</evidence>
<dbReference type="GO" id="GO:0071555">
    <property type="term" value="P:cell wall organization"/>
    <property type="evidence" value="ECO:0007669"/>
    <property type="project" value="UniProtKB-KW"/>
</dbReference>
<evidence type="ECO:0000256" key="10">
    <source>
        <dbReference type="ARBA" id="ARBA00023295"/>
    </source>
</evidence>
<dbReference type="EMBL" id="QPFP01000003">
    <property type="protein sequence ID" value="TEB38010.1"/>
    <property type="molecule type" value="Genomic_DNA"/>
</dbReference>
<comment type="catalytic activity">
    <reaction evidence="12">
        <text>Successive hydrolysis of beta-D-glucose units from the non-reducing ends of (1-&gt;3)-beta-D-glucans, releasing alpha-glucose.</text>
        <dbReference type="EC" id="3.2.1.58"/>
    </reaction>
</comment>
<keyword evidence="4 17" id="KW-0812">Transmembrane</keyword>
<evidence type="ECO:0000256" key="16">
    <source>
        <dbReference type="SAM" id="MobiDB-lite"/>
    </source>
</evidence>
<sequence>MRIKKSTRQSSIRIGLTIPPLEGSHDAAPHDSELSKGPDSPTPSPTPARRRPRSRLLLGLILLGPLILALVVGVPVGLVASRASRSKNNRANASSGSTTNNTSGRNNFNGPITGGDGSIVTLEDGSTFTYSNPFGGFWVYDPNNPTNDSARPNSWTPPLSEPWDWNNYKIYGVNLGGLFVLEPFITPSFYQKYAGANDEWTLHTMMAADTASGGFNQLEDHYKTFITERDIAEIAGAGLNWVRVPIAFWAIETWPGEPFLAKTSWKYIVRLLGWCRKYGIRVNLDLHSVPGSQNGYNHSGRAGQINFMRGAMGLANAQRTLNYIRTITEFISQPEWKNVVQFFGIINEPIGPELGLPQLQSFYVEAYNVVRDISGYGAGNGPHIGIHDAFEGADPWAGFMRGADRVVLDIHPYFAFSGGPNNDPIATGTGQGAGGPWPGRACQQWNYLLGRGRAGYGISVAGEWSNGFNDCGLFLNGVTGVPTYGGNCADWQDSSQWDDSTRAGLLQLALASMEALDSWFYWTWKIGNSTRGIVESPLWSYRLGLHEGWIPKDPRTSAGTCAAFNVPLDPAPTPYPAWQTGGTGAGPLTNAAQLTWPPAVINAAGLAAQLPQYTATATPLTLPPPAATASNTGAQINFGSGWFNQQDSTPAYAPIQGCTYPNGWDNTQYGQQQLNPACFPGQVQ</sequence>
<dbReference type="EC" id="3.2.1.58" evidence="14"/>
<gene>
    <name evidence="19" type="ORF">FA13DRAFT_1785855</name>
</gene>
<dbReference type="STRING" id="71717.A0A4Y7TUY8"/>
<keyword evidence="7 17" id="KW-1133">Transmembrane helix</keyword>
<dbReference type="GO" id="GO:0009251">
    <property type="term" value="P:glucan catabolic process"/>
    <property type="evidence" value="ECO:0007669"/>
    <property type="project" value="TreeGrafter"/>
</dbReference>
<dbReference type="GO" id="GO:0004338">
    <property type="term" value="F:glucan exo-1,3-beta-glucosidase activity"/>
    <property type="evidence" value="ECO:0007669"/>
    <property type="project" value="UniProtKB-EC"/>
</dbReference>
<dbReference type="InterPro" id="IPR017853">
    <property type="entry name" value="GH"/>
</dbReference>